<dbReference type="GeneID" id="20530973"/>
<keyword evidence="14" id="KW-1185">Reference proteome</keyword>
<dbReference type="PANTHER" id="PTHR24205">
    <property type="entry name" value="FOUR AND A HALF LIM DOMAINS PROTEIN"/>
    <property type="match status" value="1"/>
</dbReference>
<dbReference type="PANTHER" id="PTHR24205:SF16">
    <property type="entry name" value="GH01042P-RELATED"/>
    <property type="match status" value="1"/>
</dbReference>
<feature type="region of interest" description="Disordered" evidence="11">
    <location>
        <begin position="74"/>
        <end position="102"/>
    </location>
</feature>
<dbReference type="HAMAP" id="MF_00009">
    <property type="entry name" value="Endoribonucl_YbeY"/>
    <property type="match status" value="1"/>
</dbReference>
<accession>A0A058YZB1</accession>
<dbReference type="STRING" id="691883.A0A058YZB1"/>
<dbReference type="Gene3D" id="2.10.110.10">
    <property type="entry name" value="Cysteine Rich Protein"/>
    <property type="match status" value="4"/>
</dbReference>
<keyword evidence="5" id="KW-0677">Repeat</keyword>
<evidence type="ECO:0000313" key="13">
    <source>
        <dbReference type="EMBL" id="KCV67324.1"/>
    </source>
</evidence>
<dbReference type="GO" id="GO:0005634">
    <property type="term" value="C:nucleus"/>
    <property type="evidence" value="ECO:0007669"/>
    <property type="project" value="TreeGrafter"/>
</dbReference>
<evidence type="ECO:0000256" key="11">
    <source>
        <dbReference type="SAM" id="MobiDB-lite"/>
    </source>
</evidence>
<dbReference type="GO" id="GO:0046872">
    <property type="term" value="F:metal ion binding"/>
    <property type="evidence" value="ECO:0007669"/>
    <property type="project" value="UniProtKB-KW"/>
</dbReference>
<evidence type="ECO:0000256" key="6">
    <source>
        <dbReference type="ARBA" id="ARBA00022759"/>
    </source>
</evidence>
<dbReference type="PROSITE" id="PS00478">
    <property type="entry name" value="LIM_DOMAIN_1"/>
    <property type="match status" value="2"/>
</dbReference>
<dbReference type="Pfam" id="PF02130">
    <property type="entry name" value="YbeY"/>
    <property type="match status" value="1"/>
</dbReference>
<dbReference type="GO" id="GO:0004222">
    <property type="term" value="F:metalloendopeptidase activity"/>
    <property type="evidence" value="ECO:0007669"/>
    <property type="project" value="InterPro"/>
</dbReference>
<gene>
    <name evidence="13" type="ORF">H696_06248</name>
</gene>
<dbReference type="RefSeq" id="XP_009498268.1">
    <property type="nucleotide sequence ID" value="XM_009499993.1"/>
</dbReference>
<keyword evidence="7" id="KW-0378">Hydrolase</keyword>
<dbReference type="InterPro" id="IPR023091">
    <property type="entry name" value="MetalPrtase_cat_dom_sf_prd"/>
</dbReference>
<dbReference type="GO" id="GO:0004519">
    <property type="term" value="F:endonuclease activity"/>
    <property type="evidence" value="ECO:0007669"/>
    <property type="project" value="UniProtKB-KW"/>
</dbReference>
<evidence type="ECO:0000256" key="5">
    <source>
        <dbReference type="ARBA" id="ARBA00022737"/>
    </source>
</evidence>
<organism evidence="13">
    <name type="scientific">Fonticula alba</name>
    <name type="common">Slime mold</name>
    <dbReference type="NCBI Taxonomy" id="691883"/>
    <lineage>
        <taxon>Eukaryota</taxon>
        <taxon>Rotosphaerida</taxon>
        <taxon>Fonticulaceae</taxon>
        <taxon>Fonticula</taxon>
    </lineage>
</organism>
<dbReference type="PROSITE" id="PS01306">
    <property type="entry name" value="UPF0054"/>
    <property type="match status" value="1"/>
</dbReference>
<feature type="domain" description="LIM zinc-binding" evidence="12">
    <location>
        <begin position="314"/>
        <end position="375"/>
    </location>
</feature>
<name>A0A058YZB1_FONAL</name>
<keyword evidence="8 10" id="KW-0862">Zinc</keyword>
<keyword evidence="4 10" id="KW-0479">Metal-binding</keyword>
<evidence type="ECO:0000256" key="4">
    <source>
        <dbReference type="ARBA" id="ARBA00022723"/>
    </source>
</evidence>
<dbReference type="InterPro" id="IPR002036">
    <property type="entry name" value="YbeY"/>
</dbReference>
<dbReference type="eggNOG" id="KOG1703">
    <property type="taxonomic scope" value="Eukaryota"/>
</dbReference>
<keyword evidence="6" id="KW-0255">Endonuclease</keyword>
<comment type="cofactor">
    <cofactor evidence="1">
        <name>Zn(2+)</name>
        <dbReference type="ChEBI" id="CHEBI:29105"/>
    </cofactor>
</comment>
<proteinExistence type="inferred from homology"/>
<dbReference type="EMBL" id="KB932237">
    <property type="protein sequence ID" value="KCV67324.1"/>
    <property type="molecule type" value="Genomic_DNA"/>
</dbReference>
<evidence type="ECO:0000256" key="2">
    <source>
        <dbReference type="ARBA" id="ARBA00010875"/>
    </source>
</evidence>
<keyword evidence="3" id="KW-0540">Nuclease</keyword>
<dbReference type="InterPro" id="IPR020549">
    <property type="entry name" value="YbeY_CS"/>
</dbReference>
<evidence type="ECO:0000256" key="10">
    <source>
        <dbReference type="PROSITE-ProRule" id="PRU00125"/>
    </source>
</evidence>
<dbReference type="InterPro" id="IPR001781">
    <property type="entry name" value="Znf_LIM"/>
</dbReference>
<dbReference type="AlphaFoldDB" id="A0A058YZB1"/>
<dbReference type="Proteomes" id="UP000030693">
    <property type="component" value="Unassembled WGS sequence"/>
</dbReference>
<reference evidence="13" key="1">
    <citation type="submission" date="2013-04" db="EMBL/GenBank/DDBJ databases">
        <title>The Genome Sequence of Fonticula alba ATCC 38817.</title>
        <authorList>
            <consortium name="The Broad Institute Genomics Platform"/>
            <person name="Russ C."/>
            <person name="Cuomo C."/>
            <person name="Burger G."/>
            <person name="Gray M.W."/>
            <person name="Holland P.W.H."/>
            <person name="King N."/>
            <person name="Lang F.B.F."/>
            <person name="Roger A.J."/>
            <person name="Ruiz-Trillo I."/>
            <person name="Brown M."/>
            <person name="Walker B."/>
            <person name="Young S."/>
            <person name="Zeng Q."/>
            <person name="Gargeya S."/>
            <person name="Fitzgerald M."/>
            <person name="Haas B."/>
            <person name="Abouelleil A."/>
            <person name="Allen A.W."/>
            <person name="Alvarado L."/>
            <person name="Arachchi H.M."/>
            <person name="Berlin A.M."/>
            <person name="Chapman S.B."/>
            <person name="Gainer-Dewar J."/>
            <person name="Goldberg J."/>
            <person name="Griggs A."/>
            <person name="Gujja S."/>
            <person name="Hansen M."/>
            <person name="Howarth C."/>
            <person name="Imamovic A."/>
            <person name="Ireland A."/>
            <person name="Larimer J."/>
            <person name="McCowan C."/>
            <person name="Murphy C."/>
            <person name="Pearson M."/>
            <person name="Poon T.W."/>
            <person name="Priest M."/>
            <person name="Roberts A."/>
            <person name="Saif S."/>
            <person name="Shea T."/>
            <person name="Sisk P."/>
            <person name="Sykes S."/>
            <person name="Wortman J."/>
            <person name="Nusbaum C."/>
            <person name="Birren B."/>
        </authorList>
    </citation>
    <scope>NUCLEOTIDE SEQUENCE [LARGE SCALE GENOMIC DNA]</scope>
    <source>
        <strain evidence="13">ATCC 38817</strain>
    </source>
</reference>
<dbReference type="Gene3D" id="3.40.390.30">
    <property type="entry name" value="Metalloproteases ('zincins'), catalytic domain"/>
    <property type="match status" value="1"/>
</dbReference>
<evidence type="ECO:0000256" key="8">
    <source>
        <dbReference type="ARBA" id="ARBA00022833"/>
    </source>
</evidence>
<evidence type="ECO:0000313" key="14">
    <source>
        <dbReference type="Proteomes" id="UP000030693"/>
    </source>
</evidence>
<evidence type="ECO:0000256" key="3">
    <source>
        <dbReference type="ARBA" id="ARBA00022722"/>
    </source>
</evidence>
<feature type="domain" description="LIM zinc-binding" evidence="12">
    <location>
        <begin position="440"/>
        <end position="500"/>
    </location>
</feature>
<evidence type="ECO:0000259" key="12">
    <source>
        <dbReference type="PROSITE" id="PS50023"/>
    </source>
</evidence>
<evidence type="ECO:0000256" key="9">
    <source>
        <dbReference type="ARBA" id="ARBA00023038"/>
    </source>
</evidence>
<evidence type="ECO:0000256" key="1">
    <source>
        <dbReference type="ARBA" id="ARBA00001947"/>
    </source>
</evidence>
<dbReference type="SUPFAM" id="SSF57716">
    <property type="entry name" value="Glucocorticoid receptor-like (DNA-binding domain)"/>
    <property type="match status" value="3"/>
</dbReference>
<dbReference type="GO" id="GO:0003712">
    <property type="term" value="F:transcription coregulator activity"/>
    <property type="evidence" value="ECO:0007669"/>
    <property type="project" value="TreeGrafter"/>
</dbReference>
<comment type="similarity">
    <text evidence="2">Belongs to the endoribonuclease YbeY family.</text>
</comment>
<protein>
    <recommendedName>
        <fullName evidence="12">LIM zinc-binding domain-containing protein</fullName>
    </recommendedName>
</protein>
<dbReference type="GO" id="GO:0006364">
    <property type="term" value="P:rRNA processing"/>
    <property type="evidence" value="ECO:0007669"/>
    <property type="project" value="InterPro"/>
</dbReference>
<evidence type="ECO:0000256" key="7">
    <source>
        <dbReference type="ARBA" id="ARBA00022801"/>
    </source>
</evidence>
<dbReference type="OrthoDB" id="1112565at2759"/>
<dbReference type="SUPFAM" id="SSF55486">
    <property type="entry name" value="Metalloproteases ('zincins'), catalytic domain"/>
    <property type="match status" value="1"/>
</dbReference>
<keyword evidence="9 10" id="KW-0440">LIM domain</keyword>
<dbReference type="Pfam" id="PF00412">
    <property type="entry name" value="LIM"/>
    <property type="match status" value="4"/>
</dbReference>
<dbReference type="CDD" id="cd08368">
    <property type="entry name" value="LIM"/>
    <property type="match status" value="3"/>
</dbReference>
<dbReference type="PROSITE" id="PS50023">
    <property type="entry name" value="LIM_DOMAIN_2"/>
    <property type="match status" value="2"/>
</dbReference>
<sequence>MSHFFINVYRHRGVNLHREPIRMWTKSLLYATAAPAWAEPMRTFARLLDRNDPNLTNLLPTYAKFQKMRGLKPLSQTSPTLRSLPPVPTADSPADMPEAGPREFSPAVQELLCRDGSRASRLSVDIILTNNAVIRRLNHMYQKTNAPTDVLSFPSNKFHHPQGFPIPQPPGDADAHMVAYNICKVTGESLSVFDSDLFDKGTLRRPQAVTPPARSLNAIESGFSSNDEAFEPASRFDPCHLGVIVLSVERASRDARLSNSTIDRHLQRLLAHSLLHLLGHVHETTPTAELNDAVLNSLEDILNSFQSQLEAGAFTCSGCNNTLEAKEQYTSASDRRYHQACFKCFVCQAPFADMSYVEHLGKVYCEEDFAKTFGVSCSGCKEIIVGEMVRPEVLQGTGPAISFHPGCFACPECKKSAHEAYILHEGLPYCPEDYHRLFSPRCDMCAEVLAGSEHINWGASRVHMDCFKCETCSVPLHGAKAYRIDDRPYCEVHYHLLRGIMCAACESPIVGPCLKAMEKDFHPGCFVCETCKEPLSGTFAQVGGTIARCHPCNDSA</sequence>
<dbReference type="SMART" id="SM00132">
    <property type="entry name" value="LIM"/>
    <property type="match status" value="4"/>
</dbReference>